<organism evidence="1">
    <name type="scientific">marine sediment metagenome</name>
    <dbReference type="NCBI Taxonomy" id="412755"/>
    <lineage>
        <taxon>unclassified sequences</taxon>
        <taxon>metagenomes</taxon>
        <taxon>ecological metagenomes</taxon>
    </lineage>
</organism>
<gene>
    <name evidence="1" type="ORF">LCGC14_1326900</name>
</gene>
<protein>
    <submittedName>
        <fullName evidence="1">Uncharacterized protein</fullName>
    </submittedName>
</protein>
<evidence type="ECO:0000313" key="1">
    <source>
        <dbReference type="EMBL" id="KKM81727.1"/>
    </source>
</evidence>
<dbReference type="AlphaFoldDB" id="A0A0F9NK68"/>
<proteinExistence type="predicted"/>
<dbReference type="EMBL" id="LAZR01007974">
    <property type="protein sequence ID" value="KKM81727.1"/>
    <property type="molecule type" value="Genomic_DNA"/>
</dbReference>
<name>A0A0F9NK68_9ZZZZ</name>
<comment type="caution">
    <text evidence="1">The sequence shown here is derived from an EMBL/GenBank/DDBJ whole genome shotgun (WGS) entry which is preliminary data.</text>
</comment>
<accession>A0A0F9NK68</accession>
<reference evidence="1" key="1">
    <citation type="journal article" date="2015" name="Nature">
        <title>Complex archaea that bridge the gap between prokaryotes and eukaryotes.</title>
        <authorList>
            <person name="Spang A."/>
            <person name="Saw J.H."/>
            <person name="Jorgensen S.L."/>
            <person name="Zaremba-Niedzwiedzka K."/>
            <person name="Martijn J."/>
            <person name="Lind A.E."/>
            <person name="van Eijk R."/>
            <person name="Schleper C."/>
            <person name="Guy L."/>
            <person name="Ettema T.J."/>
        </authorList>
    </citation>
    <scope>NUCLEOTIDE SEQUENCE</scope>
</reference>
<sequence>MTTKNWMSRHNHVFQKIRGKWSLYRSFNTSEEATSYAYLKNLIN</sequence>